<accession>A0A2T0SZS1</accession>
<dbReference type="AlphaFoldDB" id="A0A2T0SZS1"/>
<dbReference type="SUPFAM" id="SSF56801">
    <property type="entry name" value="Acetyl-CoA synthetase-like"/>
    <property type="match status" value="1"/>
</dbReference>
<evidence type="ECO:0000259" key="1">
    <source>
        <dbReference type="Pfam" id="PF00501"/>
    </source>
</evidence>
<dbReference type="EMBL" id="PVTF01000008">
    <property type="protein sequence ID" value="PRY38910.1"/>
    <property type="molecule type" value="Genomic_DNA"/>
</dbReference>
<keyword evidence="3" id="KW-1185">Reference proteome</keyword>
<keyword evidence="2" id="KW-0436">Ligase</keyword>
<dbReference type="GO" id="GO:0016874">
    <property type="term" value="F:ligase activity"/>
    <property type="evidence" value="ECO:0007669"/>
    <property type="project" value="UniProtKB-KW"/>
</dbReference>
<name>A0A2T0SZS1_9PSEU</name>
<dbReference type="Gene3D" id="3.40.50.12780">
    <property type="entry name" value="N-terminal domain of ligase-like"/>
    <property type="match status" value="1"/>
</dbReference>
<protein>
    <submittedName>
        <fullName evidence="2">Acyl-CoA synthetase (AMP-forming)/AMP-acid ligase II</fullName>
    </submittedName>
</protein>
<dbReference type="InterPro" id="IPR050237">
    <property type="entry name" value="ATP-dep_AMP-bd_enzyme"/>
</dbReference>
<dbReference type="Proteomes" id="UP000239494">
    <property type="component" value="Unassembled WGS sequence"/>
</dbReference>
<comment type="caution">
    <text evidence="2">The sequence shown here is derived from an EMBL/GenBank/DDBJ whole genome shotgun (WGS) entry which is preliminary data.</text>
</comment>
<dbReference type="PANTHER" id="PTHR43767:SF1">
    <property type="entry name" value="NONRIBOSOMAL PEPTIDE SYNTHASE PES1 (EUROFUNG)-RELATED"/>
    <property type="match status" value="1"/>
</dbReference>
<dbReference type="PROSITE" id="PS00455">
    <property type="entry name" value="AMP_BINDING"/>
    <property type="match status" value="1"/>
</dbReference>
<dbReference type="RefSeq" id="WP_106190267.1">
    <property type="nucleotide sequence ID" value="NZ_PVTF01000008.1"/>
</dbReference>
<dbReference type="PANTHER" id="PTHR43767">
    <property type="entry name" value="LONG-CHAIN-FATTY-ACID--COA LIGASE"/>
    <property type="match status" value="1"/>
</dbReference>
<reference evidence="2 3" key="1">
    <citation type="submission" date="2018-03" db="EMBL/GenBank/DDBJ databases">
        <title>Genomic Encyclopedia of Archaeal and Bacterial Type Strains, Phase II (KMG-II): from individual species to whole genera.</title>
        <authorList>
            <person name="Goeker M."/>
        </authorList>
    </citation>
    <scope>NUCLEOTIDE SEQUENCE [LARGE SCALE GENOMIC DNA]</scope>
    <source>
        <strain evidence="2 3">DSM 44720</strain>
    </source>
</reference>
<evidence type="ECO:0000313" key="2">
    <source>
        <dbReference type="EMBL" id="PRY38910.1"/>
    </source>
</evidence>
<dbReference type="InterPro" id="IPR042099">
    <property type="entry name" value="ANL_N_sf"/>
</dbReference>
<dbReference type="OrthoDB" id="8445630at2"/>
<evidence type="ECO:0000313" key="3">
    <source>
        <dbReference type="Proteomes" id="UP000239494"/>
    </source>
</evidence>
<feature type="domain" description="AMP-dependent synthetase/ligase" evidence="1">
    <location>
        <begin position="114"/>
        <end position="318"/>
    </location>
</feature>
<feature type="domain" description="AMP-dependent synthetase/ligase" evidence="1">
    <location>
        <begin position="10"/>
        <end position="101"/>
    </location>
</feature>
<gene>
    <name evidence="2" type="ORF">CLV43_108310</name>
</gene>
<organism evidence="2 3">
    <name type="scientific">Umezawaea tangerina</name>
    <dbReference type="NCBI Taxonomy" id="84725"/>
    <lineage>
        <taxon>Bacteria</taxon>
        <taxon>Bacillati</taxon>
        <taxon>Actinomycetota</taxon>
        <taxon>Actinomycetes</taxon>
        <taxon>Pseudonocardiales</taxon>
        <taxon>Pseudonocardiaceae</taxon>
        <taxon>Umezawaea</taxon>
    </lineage>
</organism>
<dbReference type="InterPro" id="IPR000873">
    <property type="entry name" value="AMP-dep_synth/lig_dom"/>
</dbReference>
<proteinExistence type="predicted"/>
<sequence length="449" mass="47973">MRQNLLWWLGNPPSGTAFVDAPSGRRWTYAELAADVLSRADELASRRKSVVACLCRTDPDTAIGYLAALAAGHTALMLDASADPATTDRLITAYRPDFVLDGERTERLQGSSGPVADPTAVLLGTSGSTGTPKYVRLSRDNVDANAAQIMQALTIDGGERAVQNLPLHYSYGLSVLNSHLLAGAAVVFPGTSPVRPRFWEVVRDNACTSLAGVPHTYDLLSRIGFENQSLPSLRTLTQAGGRMEPDHVVRFGRWAADRGARLVVMYGQTEATARIAYLPPERVLDKPDRIGVPVPQGELTLAPDGELLYRGPNVMLGYAKGREDLAAGDVNRGVLATGDLARVDDEGFYSVVGRKRRVAKLAGKRVNLDELEALLARHGRVAALEVDGRLVLATAGGRAGGELSLHARELVGVPTRYIRVLDVDPLPRTSSGKTDYAALTAVLEAGGAP</sequence>
<dbReference type="InterPro" id="IPR020845">
    <property type="entry name" value="AMP-binding_CS"/>
</dbReference>
<dbReference type="Pfam" id="PF00501">
    <property type="entry name" value="AMP-binding"/>
    <property type="match status" value="2"/>
</dbReference>